<dbReference type="InterPro" id="IPR039538">
    <property type="entry name" value="BetI_C"/>
</dbReference>
<dbReference type="PROSITE" id="PS50977">
    <property type="entry name" value="HTH_TETR_2"/>
    <property type="match status" value="1"/>
</dbReference>
<dbReference type="Pfam" id="PF13977">
    <property type="entry name" value="TetR_C_6"/>
    <property type="match status" value="1"/>
</dbReference>
<proteinExistence type="predicted"/>
<dbReference type="EMBL" id="BAAATZ010000015">
    <property type="protein sequence ID" value="GAA2729622.1"/>
    <property type="molecule type" value="Genomic_DNA"/>
</dbReference>
<dbReference type="SUPFAM" id="SSF46689">
    <property type="entry name" value="Homeodomain-like"/>
    <property type="match status" value="1"/>
</dbReference>
<organism evidence="7 8">
    <name type="scientific">Actinocorallia aurantiaca</name>
    <dbReference type="NCBI Taxonomy" id="46204"/>
    <lineage>
        <taxon>Bacteria</taxon>
        <taxon>Bacillati</taxon>
        <taxon>Actinomycetota</taxon>
        <taxon>Actinomycetes</taxon>
        <taxon>Streptosporangiales</taxon>
        <taxon>Thermomonosporaceae</taxon>
        <taxon>Actinocorallia</taxon>
    </lineage>
</organism>
<feature type="DNA-binding region" description="H-T-H motif" evidence="5">
    <location>
        <begin position="57"/>
        <end position="76"/>
    </location>
</feature>
<evidence type="ECO:0000256" key="5">
    <source>
        <dbReference type="PROSITE-ProRule" id="PRU00335"/>
    </source>
</evidence>
<dbReference type="Gene3D" id="1.10.357.10">
    <property type="entry name" value="Tetracycline Repressor, domain 2"/>
    <property type="match status" value="1"/>
</dbReference>
<gene>
    <name evidence="7" type="ORF">GCM10010439_40570</name>
</gene>
<dbReference type="InterPro" id="IPR036271">
    <property type="entry name" value="Tet_transcr_reg_TetR-rel_C_sf"/>
</dbReference>
<dbReference type="InterPro" id="IPR001647">
    <property type="entry name" value="HTH_TetR"/>
</dbReference>
<dbReference type="Pfam" id="PF00440">
    <property type="entry name" value="TetR_N"/>
    <property type="match status" value="1"/>
</dbReference>
<keyword evidence="2" id="KW-0805">Transcription regulation</keyword>
<feature type="domain" description="HTH tetR-type" evidence="6">
    <location>
        <begin position="34"/>
        <end position="94"/>
    </location>
</feature>
<keyword evidence="1" id="KW-0678">Repressor</keyword>
<evidence type="ECO:0000313" key="8">
    <source>
        <dbReference type="Proteomes" id="UP001501842"/>
    </source>
</evidence>
<evidence type="ECO:0000259" key="6">
    <source>
        <dbReference type="PROSITE" id="PS50977"/>
    </source>
</evidence>
<evidence type="ECO:0000256" key="1">
    <source>
        <dbReference type="ARBA" id="ARBA00022491"/>
    </source>
</evidence>
<keyword evidence="8" id="KW-1185">Reference proteome</keyword>
<evidence type="ECO:0000256" key="2">
    <source>
        <dbReference type="ARBA" id="ARBA00023015"/>
    </source>
</evidence>
<dbReference type="PANTHER" id="PTHR30055:SF234">
    <property type="entry name" value="HTH-TYPE TRANSCRIPTIONAL REGULATOR BETI"/>
    <property type="match status" value="1"/>
</dbReference>
<protein>
    <submittedName>
        <fullName evidence="7">TetR/AcrR family transcriptional regulator</fullName>
    </submittedName>
</protein>
<dbReference type="InterPro" id="IPR050109">
    <property type="entry name" value="HTH-type_TetR-like_transc_reg"/>
</dbReference>
<name>A0ABN3UFE3_9ACTN</name>
<reference evidence="7 8" key="1">
    <citation type="journal article" date="2019" name="Int. J. Syst. Evol. Microbiol.">
        <title>The Global Catalogue of Microorganisms (GCM) 10K type strain sequencing project: providing services to taxonomists for standard genome sequencing and annotation.</title>
        <authorList>
            <consortium name="The Broad Institute Genomics Platform"/>
            <consortium name="The Broad Institute Genome Sequencing Center for Infectious Disease"/>
            <person name="Wu L."/>
            <person name="Ma J."/>
        </authorList>
    </citation>
    <scope>NUCLEOTIDE SEQUENCE [LARGE SCALE GENOMIC DNA]</scope>
    <source>
        <strain evidence="7 8">JCM 8201</strain>
    </source>
</reference>
<dbReference type="InterPro" id="IPR009057">
    <property type="entry name" value="Homeodomain-like_sf"/>
</dbReference>
<sequence>MKVYSEEFKTDAVAFDRIKLRSYCYVVPRHADPVQRRRQVAEALFRVVEAEGLEAASIPRIARELGASTGLVQTYFRSKDELLLFAVAHQGDLLRARVAAALAETAAAGLKDRLLRAMCVVAGAGGESTAEGRIWLAFLARAACHPELRLVHVAGAREIREHCRSTLVAARSEGLVPAGLDVDAEARALAVLADGLAVQRAVEPEVFTVRVVHDLLRAHLDRIFVHGTESRA</sequence>
<evidence type="ECO:0000256" key="3">
    <source>
        <dbReference type="ARBA" id="ARBA00023125"/>
    </source>
</evidence>
<dbReference type="Proteomes" id="UP001501842">
    <property type="component" value="Unassembled WGS sequence"/>
</dbReference>
<keyword evidence="3 5" id="KW-0238">DNA-binding</keyword>
<evidence type="ECO:0000256" key="4">
    <source>
        <dbReference type="ARBA" id="ARBA00023163"/>
    </source>
</evidence>
<evidence type="ECO:0000313" key="7">
    <source>
        <dbReference type="EMBL" id="GAA2729622.1"/>
    </source>
</evidence>
<keyword evidence="4" id="KW-0804">Transcription</keyword>
<comment type="caution">
    <text evidence="7">The sequence shown here is derived from an EMBL/GenBank/DDBJ whole genome shotgun (WGS) entry which is preliminary data.</text>
</comment>
<dbReference type="SUPFAM" id="SSF48498">
    <property type="entry name" value="Tetracyclin repressor-like, C-terminal domain"/>
    <property type="match status" value="1"/>
</dbReference>
<dbReference type="PANTHER" id="PTHR30055">
    <property type="entry name" value="HTH-TYPE TRANSCRIPTIONAL REGULATOR RUTR"/>
    <property type="match status" value="1"/>
</dbReference>
<accession>A0ABN3UFE3</accession>